<dbReference type="PATRIC" id="fig|1263870.3.peg.6897"/>
<dbReference type="Pfam" id="PF01740">
    <property type="entry name" value="STAS"/>
    <property type="match status" value="1"/>
</dbReference>
<dbReference type="PANTHER" id="PTHR33495">
    <property type="entry name" value="ANTI-SIGMA FACTOR ANTAGONIST TM_1081-RELATED-RELATED"/>
    <property type="match status" value="1"/>
</dbReference>
<dbReference type="PROSITE" id="PS50801">
    <property type="entry name" value="STAS"/>
    <property type="match status" value="1"/>
</dbReference>
<dbReference type="SUPFAM" id="SSF52091">
    <property type="entry name" value="SpoIIaa-like"/>
    <property type="match status" value="1"/>
</dbReference>
<dbReference type="AlphaFoldDB" id="M5TSM4"/>
<proteinExistence type="predicted"/>
<dbReference type="InterPro" id="IPR002645">
    <property type="entry name" value="STAS_dom"/>
</dbReference>
<evidence type="ECO:0000259" key="1">
    <source>
        <dbReference type="PROSITE" id="PS50801"/>
    </source>
</evidence>
<comment type="caution">
    <text evidence="2">The sequence shown here is derived from an EMBL/GenBank/DDBJ whole genome shotgun (WGS) entry which is preliminary data.</text>
</comment>
<name>M5TSM4_9BACT</name>
<dbReference type="GO" id="GO:0043856">
    <property type="term" value="F:anti-sigma factor antagonist activity"/>
    <property type="evidence" value="ECO:0007669"/>
    <property type="project" value="TreeGrafter"/>
</dbReference>
<dbReference type="EMBL" id="ANOH01000452">
    <property type="protein sequence ID" value="EMI52064.1"/>
    <property type="molecule type" value="Genomic_DNA"/>
</dbReference>
<keyword evidence="3" id="KW-1185">Reference proteome</keyword>
<evidence type="ECO:0000313" key="3">
    <source>
        <dbReference type="Proteomes" id="UP000011885"/>
    </source>
</evidence>
<organism evidence="2 3">
    <name type="scientific">Rhodopirellula sallentina SM41</name>
    <dbReference type="NCBI Taxonomy" id="1263870"/>
    <lineage>
        <taxon>Bacteria</taxon>
        <taxon>Pseudomonadati</taxon>
        <taxon>Planctomycetota</taxon>
        <taxon>Planctomycetia</taxon>
        <taxon>Pirellulales</taxon>
        <taxon>Pirellulaceae</taxon>
        <taxon>Rhodopirellula</taxon>
    </lineage>
</organism>
<evidence type="ECO:0000313" key="2">
    <source>
        <dbReference type="EMBL" id="EMI52064.1"/>
    </source>
</evidence>
<dbReference type="Gene3D" id="3.30.750.24">
    <property type="entry name" value="STAS domain"/>
    <property type="match status" value="1"/>
</dbReference>
<feature type="domain" description="STAS" evidence="1">
    <location>
        <begin position="89"/>
        <end position="168"/>
    </location>
</feature>
<dbReference type="PANTHER" id="PTHR33495:SF2">
    <property type="entry name" value="ANTI-SIGMA FACTOR ANTAGONIST TM_1081-RELATED"/>
    <property type="match status" value="1"/>
</dbReference>
<gene>
    <name evidence="2" type="ORF">RSSM_06509</name>
</gene>
<accession>M5TSM4</accession>
<reference evidence="2 3" key="1">
    <citation type="journal article" date="2013" name="Mar. Genomics">
        <title>Expression of sulfatases in Rhodopirellula baltica and the diversity of sulfatases in the genus Rhodopirellula.</title>
        <authorList>
            <person name="Wegner C.E."/>
            <person name="Richter-Heitmann T."/>
            <person name="Klindworth A."/>
            <person name="Klockow C."/>
            <person name="Richter M."/>
            <person name="Achstetter T."/>
            <person name="Glockner F.O."/>
            <person name="Harder J."/>
        </authorList>
    </citation>
    <scope>NUCLEOTIDE SEQUENCE [LARGE SCALE GENOMIC DNA]</scope>
    <source>
        <strain evidence="2 3">SM41</strain>
    </source>
</reference>
<dbReference type="CDD" id="cd07043">
    <property type="entry name" value="STAS_anti-anti-sigma_factors"/>
    <property type="match status" value="1"/>
</dbReference>
<dbReference type="Proteomes" id="UP000011885">
    <property type="component" value="Unassembled WGS sequence"/>
</dbReference>
<sequence length="175" mass="19536">MRGMTDGIGDDRRSELIAGRSVAKVLRTGSNLRASLSTASVQHTAPIRFHWNARMSSITNQMQGEILVLGFTDTKILDSQKIEAVGRELQDAVDEAIHKRLLLNFRGVSFMSSAMITKLVMLNKRCKAQGVALKFCEVSPNVMEVFKITKLNKLFDIQDGEERALASFDKKGWFS</sequence>
<protein>
    <submittedName>
        <fullName evidence="2">Anti-anti-sigma regulatory factor (Antagonist of anti-sigma factor)</fullName>
    </submittedName>
</protein>
<dbReference type="InterPro" id="IPR036513">
    <property type="entry name" value="STAS_dom_sf"/>
</dbReference>